<dbReference type="GO" id="GO:0005737">
    <property type="term" value="C:cytoplasm"/>
    <property type="evidence" value="ECO:0007669"/>
    <property type="project" value="TreeGrafter"/>
</dbReference>
<dbReference type="KEGG" id="sdyn:Mal52_28000"/>
<dbReference type="EMBL" id="CP036276">
    <property type="protein sequence ID" value="QDU44321.1"/>
    <property type="molecule type" value="Genomic_DNA"/>
</dbReference>
<evidence type="ECO:0000259" key="1">
    <source>
        <dbReference type="Pfam" id="PF08443"/>
    </source>
</evidence>
<dbReference type="PANTHER" id="PTHR21621">
    <property type="entry name" value="RIBOSOMAL PROTEIN S6 MODIFICATION PROTEIN"/>
    <property type="match status" value="1"/>
</dbReference>
<sequence length="267" mass="29940">MTIGRQRHCVTPACLRSVFFRRPVFLRDYGDDSQSPDERFSRIQWAAFLRNLMLFREACWVNDPTATYKAEHKAVQLSLAAEIGFSVPDTRITNSPHPNCLGNDCDEVAVKGLDTVLLRYGGREMFGFTTFCSRHELEPLVWQSAPATIQAALIDKVDIRVTVVEDQVFAASITTGGKPVSGDWRCNKRDVEFKNIELPSPTETLCREIVRKLGLRFGGVDLALCDGKYFFLEINPTGEWAWLVDSAGLPIDEAIADVLAREVHSDV</sequence>
<dbReference type="Pfam" id="PF08443">
    <property type="entry name" value="RimK"/>
    <property type="match status" value="1"/>
</dbReference>
<evidence type="ECO:0000313" key="2">
    <source>
        <dbReference type="EMBL" id="QDU44321.1"/>
    </source>
</evidence>
<accession>A0A517ZPF2</accession>
<dbReference type="Proteomes" id="UP000319383">
    <property type="component" value="Chromosome"/>
</dbReference>
<dbReference type="Gene3D" id="3.30.470.20">
    <property type="entry name" value="ATP-grasp fold, B domain"/>
    <property type="match status" value="1"/>
</dbReference>
<dbReference type="GO" id="GO:0018169">
    <property type="term" value="F:ribosomal S6-glutamic acid ligase activity"/>
    <property type="evidence" value="ECO:0007669"/>
    <property type="project" value="TreeGrafter"/>
</dbReference>
<dbReference type="AlphaFoldDB" id="A0A517ZPF2"/>
<gene>
    <name evidence="2" type="ORF">Mal52_28000</name>
</gene>
<feature type="domain" description="ATP-grasp fold RimK-type" evidence="1">
    <location>
        <begin position="156"/>
        <end position="257"/>
    </location>
</feature>
<dbReference type="RefSeq" id="WP_197534884.1">
    <property type="nucleotide sequence ID" value="NZ_CP036276.1"/>
</dbReference>
<organism evidence="2 3">
    <name type="scientific">Symmachiella dynata</name>
    <dbReference type="NCBI Taxonomy" id="2527995"/>
    <lineage>
        <taxon>Bacteria</taxon>
        <taxon>Pseudomonadati</taxon>
        <taxon>Planctomycetota</taxon>
        <taxon>Planctomycetia</taxon>
        <taxon>Planctomycetales</taxon>
        <taxon>Planctomycetaceae</taxon>
        <taxon>Symmachiella</taxon>
    </lineage>
</organism>
<dbReference type="GO" id="GO:0009432">
    <property type="term" value="P:SOS response"/>
    <property type="evidence" value="ECO:0007669"/>
    <property type="project" value="TreeGrafter"/>
</dbReference>
<name>A0A517ZPF2_9PLAN</name>
<reference evidence="2 3" key="1">
    <citation type="submission" date="2019-02" db="EMBL/GenBank/DDBJ databases">
        <title>Deep-cultivation of Planctomycetes and their phenomic and genomic characterization uncovers novel biology.</title>
        <authorList>
            <person name="Wiegand S."/>
            <person name="Jogler M."/>
            <person name="Boedeker C."/>
            <person name="Pinto D."/>
            <person name="Vollmers J."/>
            <person name="Rivas-Marin E."/>
            <person name="Kohn T."/>
            <person name="Peeters S.H."/>
            <person name="Heuer A."/>
            <person name="Rast P."/>
            <person name="Oberbeckmann S."/>
            <person name="Bunk B."/>
            <person name="Jeske O."/>
            <person name="Meyerdierks A."/>
            <person name="Storesund J.E."/>
            <person name="Kallscheuer N."/>
            <person name="Luecker S."/>
            <person name="Lage O.M."/>
            <person name="Pohl T."/>
            <person name="Merkel B.J."/>
            <person name="Hornburger P."/>
            <person name="Mueller R.-W."/>
            <person name="Bruemmer F."/>
            <person name="Labrenz M."/>
            <person name="Spormann A.M."/>
            <person name="Op den Camp H."/>
            <person name="Overmann J."/>
            <person name="Amann R."/>
            <person name="Jetten M.S.M."/>
            <person name="Mascher T."/>
            <person name="Medema M.H."/>
            <person name="Devos D.P."/>
            <person name="Kaster A.-K."/>
            <person name="Ovreas L."/>
            <person name="Rohde M."/>
            <person name="Galperin M.Y."/>
            <person name="Jogler C."/>
        </authorList>
    </citation>
    <scope>NUCLEOTIDE SEQUENCE [LARGE SCALE GENOMIC DNA]</scope>
    <source>
        <strain evidence="2 3">Mal52</strain>
    </source>
</reference>
<proteinExistence type="predicted"/>
<dbReference type="PANTHER" id="PTHR21621:SF0">
    <property type="entry name" value="BETA-CITRYLGLUTAMATE SYNTHASE B-RELATED"/>
    <property type="match status" value="1"/>
</dbReference>
<protein>
    <submittedName>
        <fullName evidence="2">RimK-like ATP-grasp domain protein</fullName>
    </submittedName>
</protein>
<keyword evidence="3" id="KW-1185">Reference proteome</keyword>
<dbReference type="InterPro" id="IPR013651">
    <property type="entry name" value="ATP-grasp_RimK-type"/>
</dbReference>
<evidence type="ECO:0000313" key="3">
    <source>
        <dbReference type="Proteomes" id="UP000319383"/>
    </source>
</evidence>
<dbReference type="SUPFAM" id="SSF56059">
    <property type="entry name" value="Glutathione synthetase ATP-binding domain-like"/>
    <property type="match status" value="1"/>
</dbReference>